<dbReference type="Proteomes" id="UP000778797">
    <property type="component" value="Unassembled WGS sequence"/>
</dbReference>
<reference evidence="5" key="2">
    <citation type="submission" date="2021-10" db="EMBL/GenBank/DDBJ databases">
        <title>Genome of Winogradskyella sp. E313.</title>
        <authorList>
            <person name="Zhou Y."/>
        </authorList>
    </citation>
    <scope>NUCLEOTIDE SEQUENCE</scope>
    <source>
        <strain evidence="5">E313</strain>
    </source>
</reference>
<sequence length="251" mass="26987">MKKITFLLITVLTVYSINAQMSTGVINFASNYTGQIDVDNNGVTVTLTGPSNLWLGIGFGVQSMTSGEDVLTFDSSGLQDREFRGIGVMPIIDSNQDWTLVSNTINGSVRTIVATRGLTGNDSNDFTFIPSATSILLVWARGNGTLNFGNHGGANRGPTNVGFTLSTFDQELARKVSLYPNPSATDITIDLGDLNLESSKATIYSTVGQLVNEVNLIDKSTRLDTSSLQPGVYLIRITSGDSSVTRRFIKE</sequence>
<dbReference type="InterPro" id="IPR026444">
    <property type="entry name" value="Secre_tail"/>
</dbReference>
<feature type="signal peptide" evidence="2">
    <location>
        <begin position="1"/>
        <end position="19"/>
    </location>
</feature>
<dbReference type="RefSeq" id="WP_227476025.1">
    <property type="nucleotide sequence ID" value="NZ_JAFMPT010000003.1"/>
</dbReference>
<organism evidence="5 6">
    <name type="scientific">Winogradskyella immobilis</name>
    <dbReference type="NCBI Taxonomy" id="2816852"/>
    <lineage>
        <taxon>Bacteria</taxon>
        <taxon>Pseudomonadati</taxon>
        <taxon>Bacteroidota</taxon>
        <taxon>Flavobacteriia</taxon>
        <taxon>Flavobacteriales</taxon>
        <taxon>Flavobacteriaceae</taxon>
        <taxon>Winogradskyella</taxon>
    </lineage>
</organism>
<keyword evidence="1 2" id="KW-0732">Signal</keyword>
<evidence type="ECO:0000256" key="2">
    <source>
        <dbReference type="SAM" id="SignalP"/>
    </source>
</evidence>
<dbReference type="Pfam" id="PF03351">
    <property type="entry name" value="DOMON"/>
    <property type="match status" value="1"/>
</dbReference>
<comment type="caution">
    <text evidence="5">The sequence shown here is derived from an EMBL/GenBank/DDBJ whole genome shotgun (WGS) entry which is preliminary data.</text>
</comment>
<dbReference type="CDD" id="cd09631">
    <property type="entry name" value="DOMON_DOH"/>
    <property type="match status" value="1"/>
</dbReference>
<feature type="domain" description="DOMON" evidence="3">
    <location>
        <begin position="35"/>
        <end position="142"/>
    </location>
</feature>
<dbReference type="InterPro" id="IPR045266">
    <property type="entry name" value="DOH_DOMON"/>
</dbReference>
<proteinExistence type="predicted"/>
<gene>
    <name evidence="5" type="ORF">J1C55_03120</name>
</gene>
<dbReference type="InterPro" id="IPR005018">
    <property type="entry name" value="DOMON_domain"/>
</dbReference>
<protein>
    <submittedName>
        <fullName evidence="5">T9SS type A sorting domain-containing protein</fullName>
    </submittedName>
</protein>
<evidence type="ECO:0000259" key="4">
    <source>
        <dbReference type="Pfam" id="PF18962"/>
    </source>
</evidence>
<dbReference type="Pfam" id="PF18962">
    <property type="entry name" value="Por_Secre_tail"/>
    <property type="match status" value="1"/>
</dbReference>
<dbReference type="EMBL" id="JAFMPT010000003">
    <property type="protein sequence ID" value="MCC1483572.1"/>
    <property type="molecule type" value="Genomic_DNA"/>
</dbReference>
<evidence type="ECO:0000256" key="1">
    <source>
        <dbReference type="ARBA" id="ARBA00022729"/>
    </source>
</evidence>
<reference evidence="5" key="1">
    <citation type="submission" date="2021-03" db="EMBL/GenBank/DDBJ databases">
        <authorList>
            <person name="Ping X."/>
        </authorList>
    </citation>
    <scope>NUCLEOTIDE SEQUENCE</scope>
    <source>
        <strain evidence="5">E313</strain>
    </source>
</reference>
<dbReference type="NCBIfam" id="TIGR04183">
    <property type="entry name" value="Por_Secre_tail"/>
    <property type="match status" value="1"/>
</dbReference>
<evidence type="ECO:0000313" key="5">
    <source>
        <dbReference type="EMBL" id="MCC1483572.1"/>
    </source>
</evidence>
<evidence type="ECO:0000313" key="6">
    <source>
        <dbReference type="Proteomes" id="UP000778797"/>
    </source>
</evidence>
<feature type="domain" description="Secretion system C-terminal sorting" evidence="4">
    <location>
        <begin position="178"/>
        <end position="249"/>
    </location>
</feature>
<name>A0ABS8EKM9_9FLAO</name>
<keyword evidence="6" id="KW-1185">Reference proteome</keyword>
<feature type="chain" id="PRO_5046269327" evidence="2">
    <location>
        <begin position="20"/>
        <end position="251"/>
    </location>
</feature>
<evidence type="ECO:0000259" key="3">
    <source>
        <dbReference type="Pfam" id="PF03351"/>
    </source>
</evidence>
<accession>A0ABS8EKM9</accession>